<dbReference type="PANTHER" id="PTHR33406:SF13">
    <property type="entry name" value="MEMBRANE PROTEIN YDFJ"/>
    <property type="match status" value="1"/>
</dbReference>
<reference evidence="8 9" key="1">
    <citation type="submission" date="2021-12" db="EMBL/GenBank/DDBJ databases">
        <title>Genome sequencing of bacteria with rrn-lacking chromosome and rrn-plasmid.</title>
        <authorList>
            <person name="Anda M."/>
            <person name="Iwasaki W."/>
        </authorList>
    </citation>
    <scope>NUCLEOTIDE SEQUENCE [LARGE SCALE GENOMIC DNA]</scope>
    <source>
        <strain evidence="8 9">NBRC 101262</strain>
        <plasmid evidence="8 9">pPP6</plasmid>
    </source>
</reference>
<dbReference type="InterPro" id="IPR002123">
    <property type="entry name" value="Plipid/glycerol_acylTrfase"/>
</dbReference>
<keyword evidence="8" id="KW-0808">Transferase</keyword>
<dbReference type="Pfam" id="PF13649">
    <property type="entry name" value="Methyltransf_25"/>
    <property type="match status" value="1"/>
</dbReference>
<feature type="transmembrane region" description="Helical" evidence="6">
    <location>
        <begin position="267"/>
        <end position="286"/>
    </location>
</feature>
<evidence type="ECO:0000256" key="5">
    <source>
        <dbReference type="ARBA" id="ARBA00023136"/>
    </source>
</evidence>
<dbReference type="Pfam" id="PF01553">
    <property type="entry name" value="Acyltransferase"/>
    <property type="match status" value="1"/>
</dbReference>
<evidence type="ECO:0000256" key="3">
    <source>
        <dbReference type="ARBA" id="ARBA00022692"/>
    </source>
</evidence>
<evidence type="ECO:0000256" key="2">
    <source>
        <dbReference type="ARBA" id="ARBA00022475"/>
    </source>
</evidence>
<feature type="domain" description="Phospholipid/glycerol acyltransferase" evidence="7">
    <location>
        <begin position="889"/>
        <end position="995"/>
    </location>
</feature>
<name>A0ABN6LG27_9BACT</name>
<feature type="transmembrane region" description="Helical" evidence="6">
    <location>
        <begin position="773"/>
        <end position="797"/>
    </location>
</feature>
<geneLocation type="plasmid" evidence="8 9">
    <name>pPP6</name>
</geneLocation>
<feature type="transmembrane region" description="Helical" evidence="6">
    <location>
        <begin position="357"/>
        <end position="377"/>
    </location>
</feature>
<dbReference type="RefSeq" id="WP_338399298.1">
    <property type="nucleotide sequence ID" value="NZ_AP025298.1"/>
</dbReference>
<feature type="transmembrane region" description="Helical" evidence="6">
    <location>
        <begin position="747"/>
        <end position="766"/>
    </location>
</feature>
<organism evidence="8 9">
    <name type="scientific">Persicobacter psychrovividus</name>
    <dbReference type="NCBI Taxonomy" id="387638"/>
    <lineage>
        <taxon>Bacteria</taxon>
        <taxon>Pseudomonadati</taxon>
        <taxon>Bacteroidota</taxon>
        <taxon>Cytophagia</taxon>
        <taxon>Cytophagales</taxon>
        <taxon>Persicobacteraceae</taxon>
        <taxon>Persicobacter</taxon>
    </lineage>
</organism>
<feature type="transmembrane region" description="Helical" evidence="6">
    <location>
        <begin position="680"/>
        <end position="700"/>
    </location>
</feature>
<keyword evidence="9" id="KW-1185">Reference proteome</keyword>
<keyword evidence="8" id="KW-0012">Acyltransferase</keyword>
<protein>
    <submittedName>
        <fullName evidence="8">Glycerol acyltransferase</fullName>
    </submittedName>
</protein>
<dbReference type="CDD" id="cd07989">
    <property type="entry name" value="LPLAT_AGPAT-like"/>
    <property type="match status" value="1"/>
</dbReference>
<proteinExistence type="predicted"/>
<dbReference type="PANTHER" id="PTHR33406">
    <property type="entry name" value="MEMBRANE PROTEIN MJ1562-RELATED"/>
    <property type="match status" value="1"/>
</dbReference>
<keyword evidence="4 6" id="KW-1133">Transmembrane helix</keyword>
<feature type="transmembrane region" description="Helical" evidence="6">
    <location>
        <begin position="655"/>
        <end position="674"/>
    </location>
</feature>
<dbReference type="InterPro" id="IPR041698">
    <property type="entry name" value="Methyltransf_25"/>
</dbReference>
<evidence type="ECO:0000259" key="7">
    <source>
        <dbReference type="SMART" id="SM00563"/>
    </source>
</evidence>
<evidence type="ECO:0000313" key="9">
    <source>
        <dbReference type="Proteomes" id="UP001354989"/>
    </source>
</evidence>
<evidence type="ECO:0000256" key="6">
    <source>
        <dbReference type="SAM" id="Phobius"/>
    </source>
</evidence>
<keyword evidence="3 6" id="KW-0812">Transmembrane</keyword>
<dbReference type="Proteomes" id="UP001354989">
    <property type="component" value="Plasmid pPP6"/>
</dbReference>
<feature type="transmembrane region" description="Helical" evidence="6">
    <location>
        <begin position="817"/>
        <end position="843"/>
    </location>
</feature>
<accession>A0ABN6LG27</accession>
<dbReference type="CDD" id="cd02440">
    <property type="entry name" value="AdoMet_MTases"/>
    <property type="match status" value="1"/>
</dbReference>
<dbReference type="SUPFAM" id="SSF82866">
    <property type="entry name" value="Multidrug efflux transporter AcrB transmembrane domain"/>
    <property type="match status" value="2"/>
</dbReference>
<dbReference type="InterPro" id="IPR029063">
    <property type="entry name" value="SAM-dependent_MTases_sf"/>
</dbReference>
<gene>
    <name evidence="8" type="ORF">PEPS_44050</name>
</gene>
<feature type="transmembrane region" description="Helical" evidence="6">
    <location>
        <begin position="707"/>
        <end position="727"/>
    </location>
</feature>
<feature type="transmembrane region" description="Helical" evidence="6">
    <location>
        <begin position="389"/>
        <end position="408"/>
    </location>
</feature>
<dbReference type="SMART" id="SM00563">
    <property type="entry name" value="PlsC"/>
    <property type="match status" value="1"/>
</dbReference>
<dbReference type="InterPro" id="IPR004869">
    <property type="entry name" value="MMPL_dom"/>
</dbReference>
<dbReference type="SUPFAM" id="SSF53335">
    <property type="entry name" value="S-adenosyl-L-methionine-dependent methyltransferases"/>
    <property type="match status" value="1"/>
</dbReference>
<feature type="transmembrane region" description="Helical" evidence="6">
    <location>
        <begin position="319"/>
        <end position="345"/>
    </location>
</feature>
<dbReference type="Pfam" id="PF03176">
    <property type="entry name" value="MMPL"/>
    <property type="match status" value="2"/>
</dbReference>
<keyword evidence="8" id="KW-0614">Plasmid</keyword>
<dbReference type="SUPFAM" id="SSF69593">
    <property type="entry name" value="Glycerol-3-phosphate (1)-acyltransferase"/>
    <property type="match status" value="1"/>
</dbReference>
<dbReference type="Gene3D" id="1.20.1640.10">
    <property type="entry name" value="Multidrug efflux transporter AcrB transmembrane domain"/>
    <property type="match status" value="2"/>
</dbReference>
<sequence>MDKILTFMGKKKGWVLGFIFLILTFSAYRLTVINFHEDITEMLPFDKGDHQIIDALKHAKILDKFILVIDQDSSNLFNNTQLTQGGVFFDALLEDSTINNQLIGKQSHITGNEMDHLMSFVYQHLPVFLSDEDFQELESKSKPDSVRQVIRRGYKTLISPAGLVSKKYFLKDPFSLGLTALAKFKSLKPDDQITLENGFLTSKDKSKIFFILTPNFEASDNAKAERFLALINEKITLAKEKYPHLRIRYFGTLPVAYQNAKRIKTDVMVTCSLALTALFVLIGFLFRKWYSLFLVILPPTMGALTAIGVLSLFEQNISAISLGAGSLILGITIDFSLHFLSHYFFIGNRRKTLKEIFIPLLVSSLTTTTAFFCLFFVKSKAMQDLGMFAGVSVFSSAIYTLLILPLLVKDKKATIGINFPQWLLKNIEYAFHESKVWKMVICGLTVVAVLFYKTPTFDHDLSNMNYMTEDLKSVEADLNQMSNLVSKSVYVVSEGKDFEEALQHADGFREKLSSAIPKNTKITHISLTSVVPPLAEQRQRIARWEKFWLSNGPAIRSQIIETASDLGFRHQAFAKFDQILEKKYQVIGSQELKHTPGFTFSDFFAQGKEATYVYDLLKTKDLDAVKSITDHCPSSFVLNRSSLTSKMVTMLKDDFSNLLYYSSVAVFLILLVFYGRVELALITIIPMMVSWLWTIGLMNLFGINFNIFNIIIISFIFGLGIDYGVFLTNGLMTDRKNGTNNFKAFKHSIFLSAVTTLFGIGVLLFAEHPALKSIAWASIIGITTVLLLTYSILPILFHWLVGTGKYSRKLPYKLSDMLMSLLTGTVFILGSILLSLLTLILMIPIGPKPKRQKLFHWCIQKAMLVARYSLLHVPFKLHPYHKSLFDKPAVWIANHHSMLDLIFLLSISPKFIVVVKEWVVNNPLFGMVVRFADFIPVHQGYDEVKPMIDRKILEGYSILVFPEGSRNRGQKLSRFKQGAFVMARELGLPVGAIVTRGFGAAHPKGQTCAVAARMDMQIFLPVAPTAMGQTPRDQGKNWRKFYNEKNSQLAQLPEIVKNEAMLITQHFLYTPPIVYWYVKVKLQLENNYLDWMKYIPQTATISDLGCGYGYTAGLLKRLSAERAVYAYDYDQEKIKYAQNCLGNHLDIEFDCVDLVELSPKYSDVIIIKDVLHYLTTDQQSKLLGRCIKALKENGKLLIREGNATKEQSHKKTEQSERWSSRIGFNKRKQPFHFIDQNFMMNFARHYGKQIEVVPQSEKTSNTLYIIY</sequence>
<feature type="transmembrane region" description="Helical" evidence="6">
    <location>
        <begin position="293"/>
        <end position="313"/>
    </location>
</feature>
<evidence type="ECO:0000313" key="8">
    <source>
        <dbReference type="EMBL" id="BDD02125.1"/>
    </source>
</evidence>
<evidence type="ECO:0000256" key="4">
    <source>
        <dbReference type="ARBA" id="ARBA00022989"/>
    </source>
</evidence>
<comment type="subcellular location">
    <subcellularLocation>
        <location evidence="1">Cell membrane</location>
        <topology evidence="1">Multi-pass membrane protein</topology>
    </subcellularLocation>
</comment>
<dbReference type="InterPro" id="IPR050545">
    <property type="entry name" value="Mycobact_MmpL"/>
</dbReference>
<dbReference type="Gene3D" id="3.40.50.150">
    <property type="entry name" value="Vaccinia Virus protein VP39"/>
    <property type="match status" value="1"/>
</dbReference>
<dbReference type="GO" id="GO:0016746">
    <property type="term" value="F:acyltransferase activity"/>
    <property type="evidence" value="ECO:0007669"/>
    <property type="project" value="UniProtKB-KW"/>
</dbReference>
<keyword evidence="5 6" id="KW-0472">Membrane</keyword>
<evidence type="ECO:0000256" key="1">
    <source>
        <dbReference type="ARBA" id="ARBA00004651"/>
    </source>
</evidence>
<keyword evidence="2" id="KW-1003">Cell membrane</keyword>
<dbReference type="EMBL" id="AP025298">
    <property type="protein sequence ID" value="BDD02125.1"/>
    <property type="molecule type" value="Genomic_DNA"/>
</dbReference>